<dbReference type="Gene3D" id="1.20.5.170">
    <property type="match status" value="1"/>
</dbReference>
<proteinExistence type="predicted"/>
<keyword evidence="3" id="KW-1185">Reference proteome</keyword>
<gene>
    <name evidence="2" type="ORF">KOW79_016855</name>
</gene>
<accession>A0A9D3NF45</accession>
<feature type="coiled-coil region" evidence="1">
    <location>
        <begin position="67"/>
        <end position="154"/>
    </location>
</feature>
<keyword evidence="1" id="KW-0175">Coiled coil</keyword>
<dbReference type="AlphaFoldDB" id="A0A9D3NF45"/>
<organism evidence="2 3">
    <name type="scientific">Hemibagrus wyckioides</name>
    <dbReference type="NCBI Taxonomy" id="337641"/>
    <lineage>
        <taxon>Eukaryota</taxon>
        <taxon>Metazoa</taxon>
        <taxon>Chordata</taxon>
        <taxon>Craniata</taxon>
        <taxon>Vertebrata</taxon>
        <taxon>Euteleostomi</taxon>
        <taxon>Actinopterygii</taxon>
        <taxon>Neopterygii</taxon>
        <taxon>Teleostei</taxon>
        <taxon>Ostariophysi</taxon>
        <taxon>Siluriformes</taxon>
        <taxon>Bagridae</taxon>
        <taxon>Hemibagrus</taxon>
    </lineage>
</organism>
<dbReference type="Proteomes" id="UP000824219">
    <property type="component" value="Linkage Group LG20"/>
</dbReference>
<comment type="caution">
    <text evidence="2">The sequence shown here is derived from an EMBL/GenBank/DDBJ whole genome shotgun (WGS) entry which is preliminary data.</text>
</comment>
<evidence type="ECO:0000313" key="2">
    <source>
        <dbReference type="EMBL" id="KAG7319712.1"/>
    </source>
</evidence>
<evidence type="ECO:0000313" key="3">
    <source>
        <dbReference type="Proteomes" id="UP000824219"/>
    </source>
</evidence>
<evidence type="ECO:0000256" key="1">
    <source>
        <dbReference type="SAM" id="Coils"/>
    </source>
</evidence>
<sequence length="170" mass="19980">MTLKVIELQIELMDEQAFISRELKKTPQTEMELEFTLTKKTHQSLQEEKLMLSTELEEKLCTSENMVQSLQLELSSSQQQLSTTEEQNRVLQEMLMACKARVEEAEKEKQKEAESKEECQKKIRNMNLLLKGLNNRLELALDDLQGQLNRKAEVEQLQRSLDKRRPVKWT</sequence>
<protein>
    <submittedName>
        <fullName evidence="2">Uncharacterized protein</fullName>
    </submittedName>
</protein>
<name>A0A9D3NF45_9TELE</name>
<dbReference type="EMBL" id="JAHKSW010000020">
    <property type="protein sequence ID" value="KAG7319712.1"/>
    <property type="molecule type" value="Genomic_DNA"/>
</dbReference>
<reference evidence="2 3" key="1">
    <citation type="submission" date="2021-06" db="EMBL/GenBank/DDBJ databases">
        <title>Chromosome-level genome assembly of the red-tail catfish (Hemibagrus wyckioides).</title>
        <authorList>
            <person name="Shao F."/>
        </authorList>
    </citation>
    <scope>NUCLEOTIDE SEQUENCE [LARGE SCALE GENOMIC DNA]</scope>
    <source>
        <strain evidence="2">EC202008001</strain>
        <tissue evidence="2">Blood</tissue>
    </source>
</reference>